<dbReference type="NCBIfam" id="NF033894">
    <property type="entry name" value="Eex_IncN"/>
    <property type="match status" value="1"/>
</dbReference>
<dbReference type="EMBL" id="LVYU01000078">
    <property type="protein sequence ID" value="KZB01887.1"/>
    <property type="molecule type" value="Genomic_DNA"/>
</dbReference>
<organism evidence="1">
    <name type="scientific">Rhizobium leguminosarum</name>
    <dbReference type="NCBI Taxonomy" id="384"/>
    <lineage>
        <taxon>Bacteria</taxon>
        <taxon>Pseudomonadati</taxon>
        <taxon>Pseudomonadota</taxon>
        <taxon>Alphaproteobacteria</taxon>
        <taxon>Hyphomicrobiales</taxon>
        <taxon>Rhizobiaceae</taxon>
        <taxon>Rhizobium/Agrobacterium group</taxon>
        <taxon>Rhizobium</taxon>
    </lineage>
</organism>
<dbReference type="AlphaFoldDB" id="A0A154IMQ7"/>
<dbReference type="InterPro" id="IPR047937">
    <property type="entry name" value="Eex_IncN-like"/>
</dbReference>
<reference evidence="1" key="1">
    <citation type="submission" date="2016-03" db="EMBL/GenBank/DDBJ databases">
        <title>Microsymbionts genomes from the relict species Vavilovia formosa.</title>
        <authorList>
            <person name="Chirak E."/>
            <person name="Kimeklis A."/>
            <person name="Kopat V."/>
            <person name="Andronov E."/>
        </authorList>
    </citation>
    <scope>NUCLEOTIDE SEQUENCE [LARGE SCALE GENOMIC DNA]</scope>
    <source>
        <strain evidence="1">Vaf12</strain>
    </source>
</reference>
<evidence type="ECO:0008006" key="2">
    <source>
        <dbReference type="Google" id="ProtNLM"/>
    </source>
</evidence>
<dbReference type="PROSITE" id="PS51257">
    <property type="entry name" value="PROKAR_LIPOPROTEIN"/>
    <property type="match status" value="1"/>
</dbReference>
<dbReference type="RefSeq" id="WP_062940923.1">
    <property type="nucleotide sequence ID" value="NZ_CP171845.1"/>
</dbReference>
<proteinExistence type="predicted"/>
<name>A0A154IMQ7_RHILE</name>
<comment type="caution">
    <text evidence="1">The sequence shown here is derived from an EMBL/GenBank/DDBJ whole genome shotgun (WGS) entry which is preliminary data.</text>
</comment>
<sequence>MKHLLLGIVTLTLSGCFGEEDRIYTVDELMADEVLLAKITSECRNNPGALRQTPNCQNAAAADWKLRLERMNRALGG</sequence>
<accession>A0A154IMQ7</accession>
<evidence type="ECO:0000313" key="1">
    <source>
        <dbReference type="EMBL" id="KZB01887.1"/>
    </source>
</evidence>
<gene>
    <name evidence="1" type="ORF">A4A59_12745</name>
</gene>
<protein>
    <recommendedName>
        <fullName evidence="2">EexN family lipoprotein</fullName>
    </recommendedName>
</protein>